<proteinExistence type="inferred from homology"/>
<keyword evidence="3" id="KW-0645">Protease</keyword>
<organism evidence="10 11">
    <name type="scientific">Hydrogenophaga intermedia</name>
    <dbReference type="NCBI Taxonomy" id="65786"/>
    <lineage>
        <taxon>Bacteria</taxon>
        <taxon>Pseudomonadati</taxon>
        <taxon>Pseudomonadota</taxon>
        <taxon>Betaproteobacteria</taxon>
        <taxon>Burkholderiales</taxon>
        <taxon>Comamonadaceae</taxon>
        <taxon>Hydrogenophaga</taxon>
    </lineage>
</organism>
<evidence type="ECO:0000256" key="4">
    <source>
        <dbReference type="ARBA" id="ARBA00022692"/>
    </source>
</evidence>
<evidence type="ECO:0000256" key="9">
    <source>
        <dbReference type="SAM" id="Phobius"/>
    </source>
</evidence>
<feature type="transmembrane region" description="Helical" evidence="9">
    <location>
        <begin position="134"/>
        <end position="155"/>
    </location>
</feature>
<dbReference type="EMBL" id="CCAE010000104">
    <property type="protein sequence ID" value="CDN90613.1"/>
    <property type="molecule type" value="Genomic_DNA"/>
</dbReference>
<dbReference type="Proteomes" id="UP000028878">
    <property type="component" value="Unassembled WGS sequence"/>
</dbReference>
<dbReference type="GO" id="GO:0016020">
    <property type="term" value="C:membrane"/>
    <property type="evidence" value="ECO:0007669"/>
    <property type="project" value="InterPro"/>
</dbReference>
<comment type="similarity">
    <text evidence="1">Belongs to the peptidase A8 family.</text>
</comment>
<protein>
    <submittedName>
        <fullName evidence="10">Lipoprotein signal peptidase</fullName>
        <ecNumber evidence="10">3.4.23.36</ecNumber>
    </submittedName>
</protein>
<keyword evidence="6 10" id="KW-0378">Hydrolase</keyword>
<keyword evidence="5" id="KW-0064">Aspartyl protease</keyword>
<evidence type="ECO:0000256" key="3">
    <source>
        <dbReference type="ARBA" id="ARBA00022670"/>
    </source>
</evidence>
<feature type="transmembrane region" description="Helical" evidence="9">
    <location>
        <begin position="72"/>
        <end position="90"/>
    </location>
</feature>
<evidence type="ECO:0000256" key="2">
    <source>
        <dbReference type="ARBA" id="ARBA00022475"/>
    </source>
</evidence>
<evidence type="ECO:0000256" key="8">
    <source>
        <dbReference type="ARBA" id="ARBA00023136"/>
    </source>
</evidence>
<dbReference type="PANTHER" id="PTHR33695:SF1">
    <property type="entry name" value="LIPOPROTEIN SIGNAL PEPTIDASE"/>
    <property type="match status" value="1"/>
</dbReference>
<evidence type="ECO:0000256" key="5">
    <source>
        <dbReference type="ARBA" id="ARBA00022750"/>
    </source>
</evidence>
<dbReference type="GO" id="GO:0004190">
    <property type="term" value="F:aspartic-type endopeptidase activity"/>
    <property type="evidence" value="ECO:0007669"/>
    <property type="project" value="UniProtKB-KW"/>
</dbReference>
<dbReference type="GO" id="GO:0006508">
    <property type="term" value="P:proteolysis"/>
    <property type="evidence" value="ECO:0007669"/>
    <property type="project" value="UniProtKB-KW"/>
</dbReference>
<sequence>MKYVPNQARPNHAWLLGLALLLLLDQGTKLAIASWLEVGEVVAVVPGLNLVNIQSSASFFGLVSGKPEWQRWSLGLGGLVAFAAMAFVCLRSIPHRLDLYALTVAASGVLGNTIDRLSRGVIVNYVDLHWGRLHWPAFNLADVFLLGTLLVWWWLPVKESSELPPHLERS</sequence>
<reference evidence="11" key="2">
    <citation type="submission" date="2014-11" db="EMBL/GenBank/DDBJ databases">
        <title>Draft genome sequence of Hydrogenophaga intermedia S1.</title>
        <authorList>
            <person name="Gan H.M."/>
            <person name="Chew T.H."/>
            <person name="Stolz A."/>
        </authorList>
    </citation>
    <scope>NUCLEOTIDE SEQUENCE [LARGE SCALE GENOMIC DNA]</scope>
    <source>
        <strain evidence="11">S1</strain>
    </source>
</reference>
<keyword evidence="7 9" id="KW-1133">Transmembrane helix</keyword>
<evidence type="ECO:0000256" key="1">
    <source>
        <dbReference type="ARBA" id="ARBA00006139"/>
    </source>
</evidence>
<evidence type="ECO:0000313" key="11">
    <source>
        <dbReference type="Proteomes" id="UP000028878"/>
    </source>
</evidence>
<keyword evidence="10" id="KW-0449">Lipoprotein</keyword>
<dbReference type="Pfam" id="PF01252">
    <property type="entry name" value="Peptidase_A8"/>
    <property type="match status" value="1"/>
</dbReference>
<keyword evidence="8 9" id="KW-0472">Membrane</keyword>
<keyword evidence="2" id="KW-1003">Cell membrane</keyword>
<name>A0A1L1PSB7_HYDIT</name>
<evidence type="ECO:0000256" key="6">
    <source>
        <dbReference type="ARBA" id="ARBA00022801"/>
    </source>
</evidence>
<dbReference type="InterPro" id="IPR001872">
    <property type="entry name" value="Peptidase_A8"/>
</dbReference>
<dbReference type="AlphaFoldDB" id="A0A1L1PSB7"/>
<evidence type="ECO:0000313" key="10">
    <source>
        <dbReference type="EMBL" id="CDN90613.1"/>
    </source>
</evidence>
<keyword evidence="11" id="KW-1185">Reference proteome</keyword>
<accession>A0A1L1PSB7</accession>
<dbReference type="PANTHER" id="PTHR33695">
    <property type="entry name" value="LIPOPROTEIN SIGNAL PEPTIDASE"/>
    <property type="match status" value="1"/>
</dbReference>
<gene>
    <name evidence="10" type="primary">lspA_3</name>
    <name evidence="10" type="ORF">BN948_05058</name>
</gene>
<keyword evidence="4 9" id="KW-0812">Transmembrane</keyword>
<evidence type="ECO:0000256" key="7">
    <source>
        <dbReference type="ARBA" id="ARBA00022989"/>
    </source>
</evidence>
<dbReference type="EC" id="3.4.23.36" evidence="10"/>
<reference evidence="11" key="1">
    <citation type="submission" date="2014-02" db="EMBL/GenBank/DDBJ databases">
        <authorList>
            <person name="Gan H."/>
        </authorList>
    </citation>
    <scope>NUCLEOTIDE SEQUENCE [LARGE SCALE GENOMIC DNA]</scope>
    <source>
        <strain evidence="11">S1</strain>
    </source>
</reference>